<accession>A0ABW6T4I2</accession>
<dbReference type="Proteomes" id="UP001602013">
    <property type="component" value="Unassembled WGS sequence"/>
</dbReference>
<comment type="caution">
    <text evidence="2">The sequence shown here is derived from an EMBL/GenBank/DDBJ whole genome shotgun (WGS) entry which is preliminary data.</text>
</comment>
<feature type="domain" description="Beta-lactamase-related" evidence="1">
    <location>
        <begin position="20"/>
        <end position="284"/>
    </location>
</feature>
<protein>
    <submittedName>
        <fullName evidence="2">Serine hydrolase domain-containing protein</fullName>
        <ecNumber evidence="2">3.-.-.-</ecNumber>
    </submittedName>
</protein>
<dbReference type="Pfam" id="PF00144">
    <property type="entry name" value="Beta-lactamase"/>
    <property type="match status" value="1"/>
</dbReference>
<dbReference type="PANTHER" id="PTHR46825:SF9">
    <property type="entry name" value="BETA-LACTAMASE-RELATED DOMAIN-CONTAINING PROTEIN"/>
    <property type="match status" value="1"/>
</dbReference>
<dbReference type="GO" id="GO:0016787">
    <property type="term" value="F:hydrolase activity"/>
    <property type="evidence" value="ECO:0007669"/>
    <property type="project" value="UniProtKB-KW"/>
</dbReference>
<dbReference type="Gene3D" id="3.40.710.10">
    <property type="entry name" value="DD-peptidase/beta-lactamase superfamily"/>
    <property type="match status" value="1"/>
</dbReference>
<sequence length="293" mass="32375">MTRAEILVRQGEDFIVDNATETLYQLASVSKQFTAAATLLLVEDGTLVLDDPVGRWIDDCPEEWRDITLHHLLTHTSGLGHWDDYPMIDLAQRVEPSELLKTFHCVPLQYPPGEGWSYSSPAYVLLAHVVERAADTPYRAFLADRIFDHLGLTETFAGAPGARPNLARGHDAEGRPLPTWELDVVGMGAGDVWSTAKDVLAWLDALQDGRLLSEPYRTLMLTERARTGKGPDESGYGYGVFVGELNGRQWWHHSGHNAGFKAYAASIPELGRRIVILSNTEATDASTLEPLLA</sequence>
<dbReference type="InterPro" id="IPR001466">
    <property type="entry name" value="Beta-lactam-related"/>
</dbReference>
<name>A0ABW6T4I2_9ACTN</name>
<dbReference type="InterPro" id="IPR012338">
    <property type="entry name" value="Beta-lactam/transpept-like"/>
</dbReference>
<dbReference type="PANTHER" id="PTHR46825">
    <property type="entry name" value="D-ALANYL-D-ALANINE-CARBOXYPEPTIDASE/ENDOPEPTIDASE AMPH"/>
    <property type="match status" value="1"/>
</dbReference>
<dbReference type="EMBL" id="JBIASD010000074">
    <property type="protein sequence ID" value="MFF3672202.1"/>
    <property type="molecule type" value="Genomic_DNA"/>
</dbReference>
<evidence type="ECO:0000259" key="1">
    <source>
        <dbReference type="Pfam" id="PF00144"/>
    </source>
</evidence>
<reference evidence="2 3" key="1">
    <citation type="submission" date="2024-10" db="EMBL/GenBank/DDBJ databases">
        <title>The Natural Products Discovery Center: Release of the First 8490 Sequenced Strains for Exploring Actinobacteria Biosynthetic Diversity.</title>
        <authorList>
            <person name="Kalkreuter E."/>
            <person name="Kautsar S.A."/>
            <person name="Yang D."/>
            <person name="Bader C.D."/>
            <person name="Teijaro C.N."/>
            <person name="Fluegel L."/>
            <person name="Davis C.M."/>
            <person name="Simpson J.R."/>
            <person name="Lauterbach L."/>
            <person name="Steele A.D."/>
            <person name="Gui C."/>
            <person name="Meng S."/>
            <person name="Li G."/>
            <person name="Viehrig K."/>
            <person name="Ye F."/>
            <person name="Su P."/>
            <person name="Kiefer A.F."/>
            <person name="Nichols A."/>
            <person name="Cepeda A.J."/>
            <person name="Yan W."/>
            <person name="Fan B."/>
            <person name="Jiang Y."/>
            <person name="Adhikari A."/>
            <person name="Zheng C.-J."/>
            <person name="Schuster L."/>
            <person name="Cowan T.M."/>
            <person name="Smanski M.J."/>
            <person name="Chevrette M.G."/>
            <person name="De Carvalho L.P.S."/>
            <person name="Shen B."/>
        </authorList>
    </citation>
    <scope>NUCLEOTIDE SEQUENCE [LARGE SCALE GENOMIC DNA]</scope>
    <source>
        <strain evidence="2 3">NPDC002173</strain>
    </source>
</reference>
<dbReference type="SUPFAM" id="SSF56601">
    <property type="entry name" value="beta-lactamase/transpeptidase-like"/>
    <property type="match status" value="1"/>
</dbReference>
<keyword evidence="3" id="KW-1185">Reference proteome</keyword>
<gene>
    <name evidence="2" type="ORF">ACFYXI_42590</name>
</gene>
<evidence type="ECO:0000313" key="3">
    <source>
        <dbReference type="Proteomes" id="UP001602013"/>
    </source>
</evidence>
<dbReference type="InterPro" id="IPR050491">
    <property type="entry name" value="AmpC-like"/>
</dbReference>
<keyword evidence="2" id="KW-0378">Hydrolase</keyword>
<organism evidence="2 3">
    <name type="scientific">Microtetraspora malaysiensis</name>
    <dbReference type="NCBI Taxonomy" id="161358"/>
    <lineage>
        <taxon>Bacteria</taxon>
        <taxon>Bacillati</taxon>
        <taxon>Actinomycetota</taxon>
        <taxon>Actinomycetes</taxon>
        <taxon>Streptosporangiales</taxon>
        <taxon>Streptosporangiaceae</taxon>
        <taxon>Microtetraspora</taxon>
    </lineage>
</organism>
<dbReference type="RefSeq" id="WP_387418364.1">
    <property type="nucleotide sequence ID" value="NZ_JBIASD010000074.1"/>
</dbReference>
<evidence type="ECO:0000313" key="2">
    <source>
        <dbReference type="EMBL" id="MFF3672202.1"/>
    </source>
</evidence>
<proteinExistence type="predicted"/>
<dbReference type="EC" id="3.-.-.-" evidence="2"/>